<organism evidence="1 2">
    <name type="scientific">Naganishia adeliensis</name>
    <dbReference type="NCBI Taxonomy" id="92952"/>
    <lineage>
        <taxon>Eukaryota</taxon>
        <taxon>Fungi</taxon>
        <taxon>Dikarya</taxon>
        <taxon>Basidiomycota</taxon>
        <taxon>Agaricomycotina</taxon>
        <taxon>Tremellomycetes</taxon>
        <taxon>Filobasidiales</taxon>
        <taxon>Filobasidiaceae</taxon>
        <taxon>Naganishia</taxon>
    </lineage>
</organism>
<name>A0ACC2UVX0_9TREE</name>
<accession>A0ACC2UVX0</accession>
<proteinExistence type="predicted"/>
<dbReference type="Proteomes" id="UP001230649">
    <property type="component" value="Unassembled WGS sequence"/>
</dbReference>
<sequence>MSASSEKIDKVLIAVQEVSMAQQVYNQQAEFLQDPPTPGCIMALATLLGLAAQALSIQKAKLGSLVQGLTSEEFEAMKTKLPGGTLRDVNLGQVTPSLKGQDTPEIGFNGELKDEEQSDNTSNAGFGSDAGDLSIGRSCPSRADPSEVSLKDSGIHK</sequence>
<reference evidence="1" key="1">
    <citation type="submission" date="2023-04" db="EMBL/GenBank/DDBJ databases">
        <title>Draft Genome sequencing of Naganishia species isolated from polar environments using Oxford Nanopore Technology.</title>
        <authorList>
            <person name="Leo P."/>
            <person name="Venkateswaran K."/>
        </authorList>
    </citation>
    <scope>NUCLEOTIDE SEQUENCE</scope>
    <source>
        <strain evidence="1">MNA-CCFEE 5262</strain>
    </source>
</reference>
<protein>
    <submittedName>
        <fullName evidence="1">Uncharacterized protein</fullName>
    </submittedName>
</protein>
<evidence type="ECO:0000313" key="1">
    <source>
        <dbReference type="EMBL" id="KAJ9091102.1"/>
    </source>
</evidence>
<keyword evidence="2" id="KW-1185">Reference proteome</keyword>
<gene>
    <name evidence="1" type="ORF">QFC20_007734</name>
</gene>
<dbReference type="EMBL" id="JASBWS010000212">
    <property type="protein sequence ID" value="KAJ9091102.1"/>
    <property type="molecule type" value="Genomic_DNA"/>
</dbReference>
<evidence type="ECO:0000313" key="2">
    <source>
        <dbReference type="Proteomes" id="UP001230649"/>
    </source>
</evidence>
<comment type="caution">
    <text evidence="1">The sequence shown here is derived from an EMBL/GenBank/DDBJ whole genome shotgun (WGS) entry which is preliminary data.</text>
</comment>